<reference evidence="3" key="1">
    <citation type="submission" date="2022-11" db="UniProtKB">
        <authorList>
            <consortium name="WormBaseParasite"/>
        </authorList>
    </citation>
    <scope>IDENTIFICATION</scope>
</reference>
<dbReference type="Proteomes" id="UP000887574">
    <property type="component" value="Unplaced"/>
</dbReference>
<keyword evidence="1" id="KW-0472">Membrane</keyword>
<protein>
    <submittedName>
        <fullName evidence="3">Uncharacterized protein</fullName>
    </submittedName>
</protein>
<keyword evidence="1" id="KW-1133">Transmembrane helix</keyword>
<keyword evidence="1" id="KW-0812">Transmembrane</keyword>
<accession>A0A915CW57</accession>
<dbReference type="WBParaSite" id="jg1299">
    <property type="protein sequence ID" value="jg1299"/>
    <property type="gene ID" value="jg1299"/>
</dbReference>
<organism evidence="2 3">
    <name type="scientific">Ditylenchus dipsaci</name>
    <dbReference type="NCBI Taxonomy" id="166011"/>
    <lineage>
        <taxon>Eukaryota</taxon>
        <taxon>Metazoa</taxon>
        <taxon>Ecdysozoa</taxon>
        <taxon>Nematoda</taxon>
        <taxon>Chromadorea</taxon>
        <taxon>Rhabditida</taxon>
        <taxon>Tylenchina</taxon>
        <taxon>Tylenchomorpha</taxon>
        <taxon>Sphaerularioidea</taxon>
        <taxon>Anguinidae</taxon>
        <taxon>Anguininae</taxon>
        <taxon>Ditylenchus</taxon>
    </lineage>
</organism>
<keyword evidence="2" id="KW-1185">Reference proteome</keyword>
<proteinExistence type="predicted"/>
<sequence length="145" mass="16500">MVSFQGLQILEFDCSHFSLILQVTILLFVCQWLIALMWQPRIDSDNAVKREKVQEIGTRQHIYAPIPIYIVNVPHVYPAIPVSEAIQQAMEEKSDPSLLNIINQFTKTPIKGSGFENLNAMVRVLSTIYIHSRKSLIKEVDGYGT</sequence>
<evidence type="ECO:0000313" key="2">
    <source>
        <dbReference type="Proteomes" id="UP000887574"/>
    </source>
</evidence>
<evidence type="ECO:0000313" key="3">
    <source>
        <dbReference type="WBParaSite" id="jg1299"/>
    </source>
</evidence>
<name>A0A915CW57_9BILA</name>
<evidence type="ECO:0000256" key="1">
    <source>
        <dbReference type="SAM" id="Phobius"/>
    </source>
</evidence>
<dbReference type="AlphaFoldDB" id="A0A915CW57"/>
<feature type="transmembrane region" description="Helical" evidence="1">
    <location>
        <begin position="20"/>
        <end position="38"/>
    </location>
</feature>